<name>A0ABS2KW19_9NOCA</name>
<dbReference type="Proteomes" id="UP000703038">
    <property type="component" value="Unassembled WGS sequence"/>
</dbReference>
<keyword evidence="2" id="KW-1185">Reference proteome</keyword>
<organism evidence="1 2">
    <name type="scientific">Rhodococcoides corynebacterioides</name>
    <dbReference type="NCBI Taxonomy" id="53972"/>
    <lineage>
        <taxon>Bacteria</taxon>
        <taxon>Bacillati</taxon>
        <taxon>Actinomycetota</taxon>
        <taxon>Actinomycetes</taxon>
        <taxon>Mycobacteriales</taxon>
        <taxon>Nocardiaceae</taxon>
        <taxon>Rhodococcoides</taxon>
    </lineage>
</organism>
<comment type="caution">
    <text evidence="1">The sequence shown here is derived from an EMBL/GenBank/DDBJ whole genome shotgun (WGS) entry which is preliminary data.</text>
</comment>
<protein>
    <submittedName>
        <fullName evidence="1">Uncharacterized protein</fullName>
    </submittedName>
</protein>
<sequence>MTLPRWQFASDDLLTRYVVVTDEDMSDWSIHTHHVDATSDMSPFTQHPAVVDDTGRVFFHDDGPTQVWAAEIDAAALLISLETPTGVLLEVDQWDAMTAWLVESMQDEPAGLVIDLGPNTDIPDDELDDIELITAQLHRLDDGVVMVRRSRRILHTLRFADHSVQRLVLDRWHHDGHFDDCTDGYLFSRDLALAAGACVAWVRDAGGVEAADRLGCSFDFADELPGQA</sequence>
<evidence type="ECO:0000313" key="1">
    <source>
        <dbReference type="EMBL" id="MBM7415820.1"/>
    </source>
</evidence>
<dbReference type="RefSeq" id="WP_307806265.1">
    <property type="nucleotide sequence ID" value="NZ_JAFBBK010000001.1"/>
</dbReference>
<gene>
    <name evidence="1" type="ORF">JOE42_002553</name>
</gene>
<evidence type="ECO:0000313" key="2">
    <source>
        <dbReference type="Proteomes" id="UP000703038"/>
    </source>
</evidence>
<proteinExistence type="predicted"/>
<dbReference type="EMBL" id="JAFBBK010000001">
    <property type="protein sequence ID" value="MBM7415820.1"/>
    <property type="molecule type" value="Genomic_DNA"/>
</dbReference>
<reference evidence="1 2" key="1">
    <citation type="submission" date="2021-01" db="EMBL/GenBank/DDBJ databases">
        <title>Genomics of switchgrass bacterial isolates.</title>
        <authorList>
            <person name="Shade A."/>
        </authorList>
    </citation>
    <scope>NUCLEOTIDE SEQUENCE [LARGE SCALE GENOMIC DNA]</scope>
    <source>
        <strain evidence="1 2">PvP111</strain>
    </source>
</reference>
<accession>A0ABS2KW19</accession>